<dbReference type="Proteomes" id="UP001374579">
    <property type="component" value="Unassembled WGS sequence"/>
</dbReference>
<evidence type="ECO:0000256" key="1">
    <source>
        <dbReference type="ARBA" id="ARBA00022722"/>
    </source>
</evidence>
<feature type="region of interest" description="Disordered" evidence="3">
    <location>
        <begin position="789"/>
        <end position="836"/>
    </location>
</feature>
<evidence type="ECO:0000313" key="8">
    <source>
        <dbReference type="EMBL" id="KAK7100002.1"/>
    </source>
</evidence>
<proteinExistence type="predicted"/>
<keyword evidence="13" id="KW-1185">Reference proteome</keyword>
<evidence type="ECO:0000313" key="12">
    <source>
        <dbReference type="EMBL" id="KAK7115864.1"/>
    </source>
</evidence>
<evidence type="ECO:0000256" key="3">
    <source>
        <dbReference type="SAM" id="MobiDB-lite"/>
    </source>
</evidence>
<dbReference type="GO" id="GO:0000175">
    <property type="term" value="F:3'-5'-RNA exonuclease activity"/>
    <property type="evidence" value="ECO:0007669"/>
    <property type="project" value="InterPro"/>
</dbReference>
<name>A0AAN9AMQ4_9CAEN</name>
<dbReference type="PANTHER" id="PTHR11046:SF29">
    <property type="match status" value="1"/>
</dbReference>
<keyword evidence="1" id="KW-0540">Nuclease</keyword>
<evidence type="ECO:0000313" key="6">
    <source>
        <dbReference type="EMBL" id="KAK7093248.1"/>
    </source>
</evidence>
<evidence type="ECO:0000313" key="7">
    <source>
        <dbReference type="EMBL" id="KAK7098898.1"/>
    </source>
</evidence>
<comment type="caution">
    <text evidence="4">The sequence shown here is derived from an EMBL/GenBank/DDBJ whole genome shotgun (WGS) entry which is preliminary data.</text>
</comment>
<dbReference type="EMBL" id="JBAMIC010000928">
    <property type="protein sequence ID" value="KAK7089650.1"/>
    <property type="molecule type" value="Genomic_DNA"/>
</dbReference>
<dbReference type="PANTHER" id="PTHR11046">
    <property type="entry name" value="OLIGORIBONUCLEASE, MITOCHONDRIAL"/>
    <property type="match status" value="1"/>
</dbReference>
<evidence type="ECO:0000313" key="5">
    <source>
        <dbReference type="EMBL" id="KAK7092494.1"/>
    </source>
</evidence>
<dbReference type="EMBL" id="JBAMIC010000011">
    <property type="protein sequence ID" value="KAK7100002.1"/>
    <property type="molecule type" value="Genomic_DNA"/>
</dbReference>
<gene>
    <name evidence="10" type="ORF">V1264_000345</name>
    <name evidence="11" type="ORF">V1264_000524</name>
    <name evidence="12" type="ORF">V1264_001658</name>
    <name evidence="7" type="ORF">V1264_003115</name>
    <name evidence="6" type="ORF">V1264_007037</name>
    <name evidence="5" type="ORF">V1264_008231</name>
    <name evidence="9" type="ORF">V1264_013906</name>
    <name evidence="8" type="ORF">V1264_023017</name>
    <name evidence="4" type="ORF">V1264_024261</name>
</gene>
<feature type="compositionally biased region" description="Acidic residues" evidence="3">
    <location>
        <begin position="923"/>
        <end position="932"/>
    </location>
</feature>
<dbReference type="EMBL" id="JBAMIC010000021">
    <property type="protein sequence ID" value="KAK7092494.1"/>
    <property type="molecule type" value="Genomic_DNA"/>
</dbReference>
<evidence type="ECO:0000313" key="10">
    <source>
        <dbReference type="EMBL" id="KAK7114260.1"/>
    </source>
</evidence>
<dbReference type="AlphaFoldDB" id="A0AAN9AMQ4"/>
<evidence type="ECO:0000313" key="4">
    <source>
        <dbReference type="EMBL" id="KAK7089650.1"/>
    </source>
</evidence>
<dbReference type="EMBL" id="JBAMIC010000019">
    <property type="protein sequence ID" value="KAK7093248.1"/>
    <property type="molecule type" value="Genomic_DNA"/>
</dbReference>
<dbReference type="EMBL" id="JBAMIC010000001">
    <property type="protein sequence ID" value="KAK7114260.1"/>
    <property type="molecule type" value="Genomic_DNA"/>
</dbReference>
<sequence length="1049" mass="119272">MFQKDERHTLCRQWFTHVGLNISDLSDKQLRARLDKVRKPYDTFSKSLHRGNNEAKLKDYLFQQQSHFPLVSAMPTVPSVVPCAIENAPATPPADHPTGDELTHLKIASSGRQLAALRRSNEELSGSLLEAKNREMIYKDLLKEKTQSVTILQADLTKLQGKAERSASHIKCVETQLCSAKEYIGKIRQTNFYKRLKRQETNLKKREENLKDHEDGGCIQTIERLKHKLKLCQTANSSLRAKLNSVKEKRQQDLDRHNQLTADLLEEAVVHTVKTTEEGPRKKFTHDVIKTTIGLISCGVSAKNSGHVIQTVARNLFHTDIDDKDVPSERTSLRFADQGHYLAKYHVAETVLDSDNFDIHFDGTTRDHRKYVGQQVTTSAGSLSCGFTEVATEDAKTLVDVTVSLLQEVAQVYDKDDTERCFKAALQKCSGLMSDRAAPNKLMKKDFNDLRKATLGTEEDLQFLYCNAHYLLGLGTSAEKSLKELQTEWGQQRIGRDNAAQFGHWQAKEAAAVRYVRMACEVLGPRGDDQCGCRDAWLAYCEMTNKTSTVPSFKSNRFNSIFYGATKLLAHRDDIIEFLSDYMPSRNQKLESVLKDAQSEEVNVFVATLAMVYERITGPYWTLLCAGETSYAEFFLPVVELHAQLREWRDDSASIFSPHVPSLFSIQVPDASSLAALLDLDEATQQKVQRAFSHFCVNFVAVTERQLDDFLPGGRYHAVQDPQVLERLRHSHITNLLGEACFGDLDISIYTHRNSSVHHHSTLTMLKRNKTMKAWFNQKSNEEQRQLLLNASSSGPEMRKRHRENDREVKASKRQKLQLQQQRTEADRQKKAREKADIAQEIRQDGGACSSAGDVDRLLERKALQREKLAALKTQIRFFRHVLGFKSELLKLTQDLPGLEQSLKEFLASQDPFPEHRDRVDNNLDEEDEPSESDSSASEHENDQRVDSDGFSFAQTGQTVAVFYDETFHVGTVTNILSADEAKVNFLKKSSLDNNRFSWPAKEDSDTVSSVFVFAWDFLLEPISTNARMWHVPNSTLQEQYNLYVEKYC</sequence>
<dbReference type="EMBL" id="JBAMIC010000001">
    <property type="protein sequence ID" value="KAK7115864.1"/>
    <property type="molecule type" value="Genomic_DNA"/>
</dbReference>
<feature type="region of interest" description="Disordered" evidence="3">
    <location>
        <begin position="907"/>
        <end position="949"/>
    </location>
</feature>
<dbReference type="EMBL" id="JBAMIC010000012">
    <property type="protein sequence ID" value="KAK7098898.1"/>
    <property type="molecule type" value="Genomic_DNA"/>
</dbReference>
<feature type="compositionally biased region" description="Basic and acidic residues" evidence="3">
    <location>
        <begin position="937"/>
        <end position="948"/>
    </location>
</feature>
<feature type="compositionally biased region" description="Basic and acidic residues" evidence="3">
    <location>
        <begin position="824"/>
        <end position="836"/>
    </location>
</feature>
<evidence type="ECO:0000313" key="13">
    <source>
        <dbReference type="Proteomes" id="UP001374579"/>
    </source>
</evidence>
<evidence type="ECO:0000313" key="9">
    <source>
        <dbReference type="EMBL" id="KAK7109958.1"/>
    </source>
</evidence>
<evidence type="ECO:0000313" key="11">
    <source>
        <dbReference type="EMBL" id="KAK7114469.1"/>
    </source>
</evidence>
<dbReference type="EMBL" id="JBAMIC010000003">
    <property type="protein sequence ID" value="KAK7109958.1"/>
    <property type="molecule type" value="Genomic_DNA"/>
</dbReference>
<reference evidence="4 13" key="1">
    <citation type="submission" date="2024-02" db="EMBL/GenBank/DDBJ databases">
        <title>Chromosome-scale genome assembly of the rough periwinkle Littorina saxatilis.</title>
        <authorList>
            <person name="De Jode A."/>
            <person name="Faria R."/>
            <person name="Formenti G."/>
            <person name="Sims Y."/>
            <person name="Smith T.P."/>
            <person name="Tracey A."/>
            <person name="Wood J.M.D."/>
            <person name="Zagrodzka Z.B."/>
            <person name="Johannesson K."/>
            <person name="Butlin R.K."/>
            <person name="Leder E.H."/>
        </authorList>
    </citation>
    <scope>NUCLEOTIDE SEQUENCE [LARGE SCALE GENOMIC DNA]</scope>
    <source>
        <strain evidence="4">Snail1</strain>
        <tissue evidence="4">Muscle</tissue>
    </source>
</reference>
<feature type="coiled-coil region" evidence="2">
    <location>
        <begin position="193"/>
        <end position="242"/>
    </location>
</feature>
<feature type="compositionally biased region" description="Basic and acidic residues" evidence="3">
    <location>
        <begin position="913"/>
        <end position="922"/>
    </location>
</feature>
<protein>
    <submittedName>
        <fullName evidence="4">Uncharacterized protein</fullName>
    </submittedName>
</protein>
<keyword evidence="2" id="KW-0175">Coiled coil</keyword>
<accession>A0AAN9AMQ4</accession>
<keyword evidence="1" id="KW-0378">Hydrolase</keyword>
<dbReference type="EMBL" id="JBAMIC010000001">
    <property type="protein sequence ID" value="KAK7114469.1"/>
    <property type="molecule type" value="Genomic_DNA"/>
</dbReference>
<organism evidence="4 13">
    <name type="scientific">Littorina saxatilis</name>
    <dbReference type="NCBI Taxonomy" id="31220"/>
    <lineage>
        <taxon>Eukaryota</taxon>
        <taxon>Metazoa</taxon>
        <taxon>Spiralia</taxon>
        <taxon>Lophotrochozoa</taxon>
        <taxon>Mollusca</taxon>
        <taxon>Gastropoda</taxon>
        <taxon>Caenogastropoda</taxon>
        <taxon>Littorinimorpha</taxon>
        <taxon>Littorinoidea</taxon>
        <taxon>Littorinidae</taxon>
        <taxon>Littorina</taxon>
    </lineage>
</organism>
<dbReference type="InterPro" id="IPR022894">
    <property type="entry name" value="Oligoribonuclease"/>
</dbReference>
<evidence type="ECO:0000256" key="2">
    <source>
        <dbReference type="SAM" id="Coils"/>
    </source>
</evidence>